<sequence length="583" mass="61826">MKPSWGRRSRWALLALGALALGVVSFVVPACGRVERPVDGPSPDAPQWFEDTTAASGLDFVHDAGPTGTFFMPQSMGCGAACIDFDGDGLLDVYLINFGGPGSPSVNRLFRQVSPGQFRDVTDGSGLGVAGHFQGAAVGDVNNDGKPDLVLTGFGTLKLFLNLGGGRFRDATTESGLASLSWGASAAFLDYDRDGWLDLVVVNYLDYDRKVECRSPEGVLDFCGPNSFRGTPSKLFHNLRAPATDPSNPVAKFEDVSLASGIGKVSGPGLGVTAADFDGDGWPDIFVSNDGQPNRLWMNQKDGTFVDEALSRGVAVTAMGKSFAGMGVAVGDVDNDGLLDIYVTHLGSETNNLWRQGPRGQFRDRTTEAGLAAPAWRATGFGTLMADFTNKGSVDIAVVNGKVFRGGPAKGTTLGFWETYAEKNQLFVNDGTGKFRDASAANPAFCDYWNVARGLVCADFDGDGAPDLLVTATGDRARLFKNVAPNRGNWLTVRAFDPKRIRDAYGAEVRVRAGGKEYVRVVNPAESYLSSGSPLAHFGLGGATAVEWVRVTWPDGEKVQTETFAGGAANRSVVLKRGEGQSP</sequence>
<dbReference type="InterPro" id="IPR027039">
    <property type="entry name" value="Crtac1"/>
</dbReference>
<dbReference type="Proteomes" id="UP000503447">
    <property type="component" value="Chromosome"/>
</dbReference>
<dbReference type="Gene3D" id="2.130.10.130">
    <property type="entry name" value="Integrin alpha, N-terminal"/>
    <property type="match status" value="2"/>
</dbReference>
<dbReference type="InterPro" id="IPR028994">
    <property type="entry name" value="Integrin_alpha_N"/>
</dbReference>
<evidence type="ECO:0000259" key="2">
    <source>
        <dbReference type="Pfam" id="PF07593"/>
    </source>
</evidence>
<dbReference type="Pfam" id="PF13517">
    <property type="entry name" value="FG-GAP_3"/>
    <property type="match status" value="3"/>
</dbReference>
<gene>
    <name evidence="3" type="ORF">FTUN_0092</name>
</gene>
<dbReference type="AlphaFoldDB" id="A0A6M5YF05"/>
<dbReference type="SUPFAM" id="SSF69318">
    <property type="entry name" value="Integrin alpha N-terminal domain"/>
    <property type="match status" value="1"/>
</dbReference>
<evidence type="ECO:0000256" key="1">
    <source>
        <dbReference type="ARBA" id="ARBA00022729"/>
    </source>
</evidence>
<keyword evidence="4" id="KW-1185">Reference proteome</keyword>
<dbReference type="RefSeq" id="WP_171468958.1">
    <property type="nucleotide sequence ID" value="NZ_CP053452.2"/>
</dbReference>
<dbReference type="PANTHER" id="PTHR16026">
    <property type="entry name" value="CARTILAGE ACIDIC PROTEIN 1"/>
    <property type="match status" value="1"/>
</dbReference>
<feature type="domain" description="ASPIC/UnbV" evidence="2">
    <location>
        <begin position="504"/>
        <end position="571"/>
    </location>
</feature>
<evidence type="ECO:0000313" key="4">
    <source>
        <dbReference type="Proteomes" id="UP000503447"/>
    </source>
</evidence>
<dbReference type="InterPro" id="IPR011519">
    <property type="entry name" value="UnbV_ASPIC"/>
</dbReference>
<accession>A0A6M5YF05</accession>
<dbReference type="PANTHER" id="PTHR16026:SF0">
    <property type="entry name" value="CARTILAGE ACIDIC PROTEIN 1"/>
    <property type="match status" value="1"/>
</dbReference>
<dbReference type="InterPro" id="IPR013517">
    <property type="entry name" value="FG-GAP"/>
</dbReference>
<dbReference type="Pfam" id="PF07593">
    <property type="entry name" value="UnbV_ASPIC"/>
    <property type="match status" value="1"/>
</dbReference>
<evidence type="ECO:0000313" key="3">
    <source>
        <dbReference type="EMBL" id="QJW92595.1"/>
    </source>
</evidence>
<dbReference type="EMBL" id="CP053452">
    <property type="protein sequence ID" value="QJW92595.1"/>
    <property type="molecule type" value="Genomic_DNA"/>
</dbReference>
<protein>
    <recommendedName>
        <fullName evidence="2">ASPIC/UnbV domain-containing protein</fullName>
    </recommendedName>
</protein>
<organism evidence="3 4">
    <name type="scientific">Frigoriglobus tundricola</name>
    <dbReference type="NCBI Taxonomy" id="2774151"/>
    <lineage>
        <taxon>Bacteria</taxon>
        <taxon>Pseudomonadati</taxon>
        <taxon>Planctomycetota</taxon>
        <taxon>Planctomycetia</taxon>
        <taxon>Gemmatales</taxon>
        <taxon>Gemmataceae</taxon>
        <taxon>Frigoriglobus</taxon>
    </lineage>
</organism>
<reference evidence="4" key="1">
    <citation type="submission" date="2020-05" db="EMBL/GenBank/DDBJ databases">
        <title>Frigoriglobus tundricola gen. nov., sp. nov., a psychrotolerant cellulolytic planctomycete of the family Gemmataceae with two divergent copies of 16S rRNA gene.</title>
        <authorList>
            <person name="Kulichevskaya I.S."/>
            <person name="Ivanova A.A."/>
            <person name="Naumoff D.G."/>
            <person name="Beletsky A.V."/>
            <person name="Rijpstra W.I.C."/>
            <person name="Sinninghe Damste J.S."/>
            <person name="Mardanov A.V."/>
            <person name="Ravin N.V."/>
            <person name="Dedysh S.N."/>
        </authorList>
    </citation>
    <scope>NUCLEOTIDE SEQUENCE [LARGE SCALE GENOMIC DNA]</scope>
    <source>
        <strain evidence="4">PL17</strain>
    </source>
</reference>
<name>A0A6M5YF05_9BACT</name>
<proteinExistence type="predicted"/>
<dbReference type="KEGG" id="ftj:FTUN_0092"/>
<keyword evidence="1" id="KW-0732">Signal</keyword>